<evidence type="ECO:0000313" key="2">
    <source>
        <dbReference type="Proteomes" id="UP000008561"/>
    </source>
</evidence>
<organism evidence="1 2">
    <name type="scientific">Desulfosudis oleivorans (strain DSM 6200 / JCM 39069 / Hxd3)</name>
    <name type="common">Desulfococcus oleovorans</name>
    <dbReference type="NCBI Taxonomy" id="96561"/>
    <lineage>
        <taxon>Bacteria</taxon>
        <taxon>Pseudomonadati</taxon>
        <taxon>Thermodesulfobacteriota</taxon>
        <taxon>Desulfobacteria</taxon>
        <taxon>Desulfobacterales</taxon>
        <taxon>Desulfosudaceae</taxon>
        <taxon>Desulfosudis</taxon>
    </lineage>
</organism>
<dbReference type="HOGENOM" id="CLU_1945284_0_0_7"/>
<dbReference type="STRING" id="96561.Dole_0869"/>
<gene>
    <name evidence="1" type="ordered locus">Dole_0869</name>
</gene>
<name>A8ZVX0_DESOH</name>
<protein>
    <submittedName>
        <fullName evidence="1">Uncharacterized protein</fullName>
    </submittedName>
</protein>
<dbReference type="Proteomes" id="UP000008561">
    <property type="component" value="Chromosome"/>
</dbReference>
<dbReference type="KEGG" id="dol:Dole_0869"/>
<keyword evidence="2" id="KW-1185">Reference proteome</keyword>
<sequence length="129" mass="14249">MIIYANLCSPASSANGLEKRIRQRMPGMAEYLYDLNALEQRLKDGLYDVDVMVVHVGGNSPISELLAYQGDLKGLNIILVLSGITSDEQIARLLKLYPRYMTFDANDDTVLLMLENRVKNSRGKAAGAA</sequence>
<dbReference type="RefSeq" id="WP_012174297.1">
    <property type="nucleotide sequence ID" value="NC_009943.1"/>
</dbReference>
<accession>A8ZVX0</accession>
<proteinExistence type="predicted"/>
<evidence type="ECO:0000313" key="1">
    <source>
        <dbReference type="EMBL" id="ABW66679.1"/>
    </source>
</evidence>
<reference evidence="1 2" key="1">
    <citation type="submission" date="2007-10" db="EMBL/GenBank/DDBJ databases">
        <title>Complete sequence of Desulfococcus oleovorans Hxd3.</title>
        <authorList>
            <consortium name="US DOE Joint Genome Institute"/>
            <person name="Copeland A."/>
            <person name="Lucas S."/>
            <person name="Lapidus A."/>
            <person name="Barry K."/>
            <person name="Glavina del Rio T."/>
            <person name="Dalin E."/>
            <person name="Tice H."/>
            <person name="Pitluck S."/>
            <person name="Kiss H."/>
            <person name="Brettin T."/>
            <person name="Bruce D."/>
            <person name="Detter J.C."/>
            <person name="Han C."/>
            <person name="Schmutz J."/>
            <person name="Larimer F."/>
            <person name="Land M."/>
            <person name="Hauser L."/>
            <person name="Kyrpides N."/>
            <person name="Kim E."/>
            <person name="Wawrik B."/>
            <person name="Richardson P."/>
        </authorList>
    </citation>
    <scope>NUCLEOTIDE SEQUENCE [LARGE SCALE GENOMIC DNA]</scope>
    <source>
        <strain evidence="2">DSM 6200 / JCM 39069 / Hxd3</strain>
    </source>
</reference>
<dbReference type="EMBL" id="CP000859">
    <property type="protein sequence ID" value="ABW66679.1"/>
    <property type="molecule type" value="Genomic_DNA"/>
</dbReference>
<dbReference type="AlphaFoldDB" id="A8ZVX0"/>